<dbReference type="GO" id="GO:0003676">
    <property type="term" value="F:nucleic acid binding"/>
    <property type="evidence" value="ECO:0007669"/>
    <property type="project" value="InterPro"/>
</dbReference>
<gene>
    <name evidence="3" type="ORF">AK812_SmicGene12176</name>
</gene>
<dbReference type="InterPro" id="IPR001584">
    <property type="entry name" value="Integrase_cat-core"/>
</dbReference>
<dbReference type="PROSITE" id="PS50994">
    <property type="entry name" value="INTEGRASE"/>
    <property type="match status" value="1"/>
</dbReference>
<comment type="caution">
    <text evidence="3">The sequence shown here is derived from an EMBL/GenBank/DDBJ whole genome shotgun (WGS) entry which is preliminary data.</text>
</comment>
<accession>A0A1Q9EBC4</accession>
<proteinExistence type="predicted"/>
<dbReference type="OrthoDB" id="109980at2759"/>
<feature type="region of interest" description="Disordered" evidence="1">
    <location>
        <begin position="540"/>
        <end position="567"/>
    </location>
</feature>
<dbReference type="Pfam" id="PF07727">
    <property type="entry name" value="RVT_2"/>
    <property type="match status" value="1"/>
</dbReference>
<evidence type="ECO:0000259" key="2">
    <source>
        <dbReference type="PROSITE" id="PS50994"/>
    </source>
</evidence>
<dbReference type="EMBL" id="LSRX01000202">
    <property type="protein sequence ID" value="OLQ04719.1"/>
    <property type="molecule type" value="Genomic_DNA"/>
</dbReference>
<organism evidence="3 4">
    <name type="scientific">Symbiodinium microadriaticum</name>
    <name type="common">Dinoflagellate</name>
    <name type="synonym">Zooxanthella microadriatica</name>
    <dbReference type="NCBI Taxonomy" id="2951"/>
    <lineage>
        <taxon>Eukaryota</taxon>
        <taxon>Sar</taxon>
        <taxon>Alveolata</taxon>
        <taxon>Dinophyceae</taxon>
        <taxon>Suessiales</taxon>
        <taxon>Symbiodiniaceae</taxon>
        <taxon>Symbiodinium</taxon>
    </lineage>
</organism>
<dbReference type="Proteomes" id="UP000186817">
    <property type="component" value="Unassembled WGS sequence"/>
</dbReference>
<reference evidence="3 4" key="1">
    <citation type="submission" date="2016-02" db="EMBL/GenBank/DDBJ databases">
        <title>Genome analysis of coral dinoflagellate symbionts highlights evolutionary adaptations to a symbiotic lifestyle.</title>
        <authorList>
            <person name="Aranda M."/>
            <person name="Li Y."/>
            <person name="Liew Y.J."/>
            <person name="Baumgarten S."/>
            <person name="Simakov O."/>
            <person name="Wilson M."/>
            <person name="Piel J."/>
            <person name="Ashoor H."/>
            <person name="Bougouffa S."/>
            <person name="Bajic V.B."/>
            <person name="Ryu T."/>
            <person name="Ravasi T."/>
            <person name="Bayer T."/>
            <person name="Micklem G."/>
            <person name="Kim H."/>
            <person name="Bhak J."/>
            <person name="Lajeunesse T.C."/>
            <person name="Voolstra C.R."/>
        </authorList>
    </citation>
    <scope>NUCLEOTIDE SEQUENCE [LARGE SCALE GENOMIC DNA]</scope>
    <source>
        <strain evidence="3 4">CCMP2467</strain>
    </source>
</reference>
<dbReference type="InterPro" id="IPR012337">
    <property type="entry name" value="RNaseH-like_sf"/>
</dbReference>
<feature type="domain" description="Integrase catalytic" evidence="2">
    <location>
        <begin position="258"/>
        <end position="424"/>
    </location>
</feature>
<sequence>MLGDSRTVYVLLGTYAFGNHYGLTSHTRTFPQLSKYLNKFMENWSGGPFCRSSLVISWNNLLPLHRDVNNDSRYLNHMIGLGDYQHGELWLQSSESAEAGRDQRRQLPNGEWIRGRLWDVKGKVVKFAPNKWHQTQKWSGERITLTAFVSRGVHHLNESERARAKSCGFVLPPPEPTRVSTNKEEALAAESQQKAEEERIMKQLYLLHSATGHGSVKTMIDALKRRGASQRVLDLASRFVCSACQERKRPPPRRLASLEVLPPRWQTITADVGHWTHPQSGETVQFMLVIDEGSRFRIAKVLSRGSRQQPSAATCLAYLREAWFQVFGRPDVLRLDPAGSFRGQQAEDFCDRHSVYLDVIAADAHWQIGVCENAIKGVKHVMERVCACDEQLTAEEALALAIEVFNSREQVRGFTPIQHAFGRNPDVTGRLISRPEQIPEEALVENAHEDFARQAQMRADAEKALCDWQARQRISRAMHSRFLGPARILAMEGRREADGSHRPASPREELLESLAASNHGDGTPWTFNRLAEEIGGNRFEDITGERPTTPEWHRAQNPDEEAPPPRFRVRGKRAAPEEAEDAVLGHIQEDAQAAWWTIPEGSFSSCSSFWTDPAAAVEVAIELPESQRGLQSAVKNLSGYFVSALKRRAVEVSEKRLSEGDKELFREAKAVEVKNFVASRAFEALPPEARPDKSQAMGMRWILTWKTRDDGTQKAKARAVLLGYQDPSYAHRSTTSPVMTRQSRQMLLQTAAIRKWSVYKGDVSGAFLQGRDYPERLLCLPCDEICSAMNLPAGSVVRLRKACYGLVDAPLEWYRTVSEFLVAQGMERCWSDACTWVLRKEGHLIGVVSGHVDDFLFSGNEQSQEWNQLVKAIQDRFRWGDWDKDNFVQCGVQVNREGNCFKLSQPAYVESIPEIPVSSHRRKYEKDAPTTAQEKSKLRGKSPPLGGAERKSNLELLSVKEAQIRTALQVRWVHSEAQLGNSLTKQNGGHELELFSRMGQAWRIVEDPAMRSARKRKADGVPPLASHDKDDADVFEESEQTSMFLFQDHFY</sequence>
<dbReference type="AlphaFoldDB" id="A0A1Q9EBC4"/>
<dbReference type="InterPro" id="IPR036397">
    <property type="entry name" value="RNaseH_sf"/>
</dbReference>
<dbReference type="Gene3D" id="3.30.420.10">
    <property type="entry name" value="Ribonuclease H-like superfamily/Ribonuclease H"/>
    <property type="match status" value="1"/>
</dbReference>
<dbReference type="GO" id="GO:0015074">
    <property type="term" value="P:DNA integration"/>
    <property type="evidence" value="ECO:0007669"/>
    <property type="project" value="InterPro"/>
</dbReference>
<evidence type="ECO:0000313" key="3">
    <source>
        <dbReference type="EMBL" id="OLQ04719.1"/>
    </source>
</evidence>
<name>A0A1Q9EBC4_SYMMI</name>
<feature type="region of interest" description="Disordered" evidence="1">
    <location>
        <begin position="919"/>
        <end position="951"/>
    </location>
</feature>
<evidence type="ECO:0000313" key="4">
    <source>
        <dbReference type="Proteomes" id="UP000186817"/>
    </source>
</evidence>
<protein>
    <submittedName>
        <fullName evidence="3">Retrovirus-related Pol polyprotein from transposon TNT 1-94</fullName>
    </submittedName>
</protein>
<dbReference type="SUPFAM" id="SSF53098">
    <property type="entry name" value="Ribonuclease H-like"/>
    <property type="match status" value="1"/>
</dbReference>
<keyword evidence="4" id="KW-1185">Reference proteome</keyword>
<dbReference type="InterPro" id="IPR013103">
    <property type="entry name" value="RVT_2"/>
</dbReference>
<evidence type="ECO:0000256" key="1">
    <source>
        <dbReference type="SAM" id="MobiDB-lite"/>
    </source>
</evidence>